<feature type="non-terminal residue" evidence="2">
    <location>
        <position position="67"/>
    </location>
</feature>
<evidence type="ECO:0000256" key="1">
    <source>
        <dbReference type="SAM" id="MobiDB-lite"/>
    </source>
</evidence>
<name>A0A3M7QSI4_BRAPC</name>
<dbReference type="AlphaFoldDB" id="A0A3M7QSI4"/>
<protein>
    <submittedName>
        <fullName evidence="2">Uncharacterized protein</fullName>
    </submittedName>
</protein>
<evidence type="ECO:0000313" key="2">
    <source>
        <dbReference type="EMBL" id="RNA14169.1"/>
    </source>
</evidence>
<evidence type="ECO:0000313" key="3">
    <source>
        <dbReference type="Proteomes" id="UP000276133"/>
    </source>
</evidence>
<dbReference type="EMBL" id="REGN01005248">
    <property type="protein sequence ID" value="RNA14169.1"/>
    <property type="molecule type" value="Genomic_DNA"/>
</dbReference>
<gene>
    <name evidence="2" type="ORF">BpHYR1_020416</name>
</gene>
<proteinExistence type="predicted"/>
<feature type="compositionally biased region" description="Polar residues" evidence="1">
    <location>
        <begin position="36"/>
        <end position="46"/>
    </location>
</feature>
<feature type="region of interest" description="Disordered" evidence="1">
    <location>
        <begin position="24"/>
        <end position="46"/>
    </location>
</feature>
<keyword evidence="3" id="KW-1185">Reference proteome</keyword>
<organism evidence="2 3">
    <name type="scientific">Brachionus plicatilis</name>
    <name type="common">Marine rotifer</name>
    <name type="synonym">Brachionus muelleri</name>
    <dbReference type="NCBI Taxonomy" id="10195"/>
    <lineage>
        <taxon>Eukaryota</taxon>
        <taxon>Metazoa</taxon>
        <taxon>Spiralia</taxon>
        <taxon>Gnathifera</taxon>
        <taxon>Rotifera</taxon>
        <taxon>Eurotatoria</taxon>
        <taxon>Monogononta</taxon>
        <taxon>Pseudotrocha</taxon>
        <taxon>Ploima</taxon>
        <taxon>Brachionidae</taxon>
        <taxon>Brachionus</taxon>
    </lineage>
</organism>
<dbReference type="Proteomes" id="UP000276133">
    <property type="component" value="Unassembled WGS sequence"/>
</dbReference>
<accession>A0A3M7QSI4</accession>
<reference evidence="2 3" key="1">
    <citation type="journal article" date="2018" name="Sci. Rep.">
        <title>Genomic signatures of local adaptation to the degree of environmental predictability in rotifers.</title>
        <authorList>
            <person name="Franch-Gras L."/>
            <person name="Hahn C."/>
            <person name="Garcia-Roger E.M."/>
            <person name="Carmona M.J."/>
            <person name="Serra M."/>
            <person name="Gomez A."/>
        </authorList>
    </citation>
    <scope>NUCLEOTIDE SEQUENCE [LARGE SCALE GENOMIC DNA]</scope>
    <source>
        <strain evidence="2">HYR1</strain>
    </source>
</reference>
<sequence>MIKIKPKVQFEKLNKSDLQTQPEENLIFDVDESVPGPSSNRQKTTESVVNVHLQTNLDYIKGRNCRL</sequence>
<comment type="caution">
    <text evidence="2">The sequence shown here is derived from an EMBL/GenBank/DDBJ whole genome shotgun (WGS) entry which is preliminary data.</text>
</comment>